<accession>A0A1I5X156</accession>
<dbReference type="GO" id="GO:0006354">
    <property type="term" value="P:DNA-templated transcription elongation"/>
    <property type="evidence" value="ECO:0007669"/>
    <property type="project" value="InterPro"/>
</dbReference>
<evidence type="ECO:0000313" key="6">
    <source>
        <dbReference type="Proteomes" id="UP000199031"/>
    </source>
</evidence>
<name>A0A1I5X156_9BACT</name>
<keyword evidence="1" id="KW-0889">Transcription antitermination</keyword>
<dbReference type="Gene3D" id="3.30.70.940">
    <property type="entry name" value="NusG, N-terminal domain"/>
    <property type="match status" value="1"/>
</dbReference>
<gene>
    <name evidence="5" type="ORF">SAMN05444277_107130</name>
</gene>
<keyword evidence="6" id="KW-1185">Reference proteome</keyword>
<reference evidence="5 6" key="1">
    <citation type="submission" date="2016-10" db="EMBL/GenBank/DDBJ databases">
        <authorList>
            <person name="de Groot N.N."/>
        </authorList>
    </citation>
    <scope>NUCLEOTIDE SEQUENCE [LARGE SCALE GENOMIC DNA]</scope>
    <source>
        <strain evidence="5 6">DSM 28286</strain>
    </source>
</reference>
<evidence type="ECO:0000256" key="3">
    <source>
        <dbReference type="ARBA" id="ARBA00023163"/>
    </source>
</evidence>
<dbReference type="RefSeq" id="WP_090659077.1">
    <property type="nucleotide sequence ID" value="NZ_FOXQ01000007.1"/>
</dbReference>
<evidence type="ECO:0000256" key="2">
    <source>
        <dbReference type="ARBA" id="ARBA00023015"/>
    </source>
</evidence>
<proteinExistence type="predicted"/>
<dbReference type="Proteomes" id="UP000199031">
    <property type="component" value="Unassembled WGS sequence"/>
</dbReference>
<keyword evidence="2" id="KW-0805">Transcription regulation</keyword>
<sequence>MENKSGKKWFAIYTRPRWEKKVNSKLLEKGVESWCPVQKKESQWSDRKKIIEDPLFKSYVFVHITDDERIKVLSTDGAVQFVHHLKKPAVIRDEEIELIKLYLLEKDAHITVENLRQFKTNNKVVIRKGVFMDAEGTVLKGGNKKVYVRLESLEQVLVVEFPVEHLHLKNTHYNDDNMTLS</sequence>
<dbReference type="NCBIfam" id="NF033644">
    <property type="entry name" value="antiterm_UpxY"/>
    <property type="match status" value="1"/>
</dbReference>
<evidence type="ECO:0000256" key="1">
    <source>
        <dbReference type="ARBA" id="ARBA00022814"/>
    </source>
</evidence>
<dbReference type="EMBL" id="FOXQ01000007">
    <property type="protein sequence ID" value="SFQ25611.1"/>
    <property type="molecule type" value="Genomic_DNA"/>
</dbReference>
<dbReference type="CDD" id="cd09895">
    <property type="entry name" value="NGN_SP_UpxY"/>
    <property type="match status" value="1"/>
</dbReference>
<protein>
    <submittedName>
        <fullName evidence="5">Transcription antitermination factor NusG</fullName>
    </submittedName>
</protein>
<dbReference type="SUPFAM" id="SSF82679">
    <property type="entry name" value="N-utilization substance G protein NusG, N-terminal domain"/>
    <property type="match status" value="1"/>
</dbReference>
<evidence type="ECO:0000313" key="5">
    <source>
        <dbReference type="EMBL" id="SFQ25611.1"/>
    </source>
</evidence>
<dbReference type="PANTHER" id="PTHR30265:SF4">
    <property type="entry name" value="KOW MOTIF FAMILY PROTEIN, EXPRESSED"/>
    <property type="match status" value="1"/>
</dbReference>
<evidence type="ECO:0000259" key="4">
    <source>
        <dbReference type="Pfam" id="PF02357"/>
    </source>
</evidence>
<organism evidence="5 6">
    <name type="scientific">Parafilimonas terrae</name>
    <dbReference type="NCBI Taxonomy" id="1465490"/>
    <lineage>
        <taxon>Bacteria</taxon>
        <taxon>Pseudomonadati</taxon>
        <taxon>Bacteroidota</taxon>
        <taxon>Chitinophagia</taxon>
        <taxon>Chitinophagales</taxon>
        <taxon>Chitinophagaceae</taxon>
        <taxon>Parafilimonas</taxon>
    </lineage>
</organism>
<dbReference type="STRING" id="1465490.SAMN05444277_107130"/>
<feature type="domain" description="NusG-like N-terminal" evidence="4">
    <location>
        <begin position="7"/>
        <end position="99"/>
    </location>
</feature>
<dbReference type="InterPro" id="IPR006645">
    <property type="entry name" value="NGN-like_dom"/>
</dbReference>
<dbReference type="PANTHER" id="PTHR30265">
    <property type="entry name" value="RHO-INTERACTING TRANSCRIPTION TERMINATION FACTOR NUSG"/>
    <property type="match status" value="1"/>
</dbReference>
<dbReference type="Pfam" id="PF02357">
    <property type="entry name" value="NusG"/>
    <property type="match status" value="1"/>
</dbReference>
<dbReference type="OrthoDB" id="9796143at2"/>
<dbReference type="InterPro" id="IPR036735">
    <property type="entry name" value="NGN_dom_sf"/>
</dbReference>
<dbReference type="InterPro" id="IPR043425">
    <property type="entry name" value="NusG-like"/>
</dbReference>
<dbReference type="GO" id="GO:0031564">
    <property type="term" value="P:transcription antitermination"/>
    <property type="evidence" value="ECO:0007669"/>
    <property type="project" value="UniProtKB-KW"/>
</dbReference>
<keyword evidence="3" id="KW-0804">Transcription</keyword>
<dbReference type="AlphaFoldDB" id="A0A1I5X156"/>